<dbReference type="Proteomes" id="UP000887565">
    <property type="component" value="Unplaced"/>
</dbReference>
<dbReference type="AlphaFoldDB" id="A0A915IEM8"/>
<accession>A0A915IEM8</accession>
<keyword evidence="1" id="KW-1185">Reference proteome</keyword>
<proteinExistence type="predicted"/>
<sequence length="108" mass="12583">MEYKHREEIILKAIVRTTGYLPALHGYDTVPYLIVALEELPACRYTPDFCEDNMVSSALRRSERSKKQRLEKTNSEVDYPRIKGVAKAEAQQIRLKSPIKRQFCKKPQ</sequence>
<evidence type="ECO:0000313" key="2">
    <source>
        <dbReference type="WBParaSite" id="nRc.2.0.1.t12629-RA"/>
    </source>
</evidence>
<evidence type="ECO:0000313" key="1">
    <source>
        <dbReference type="Proteomes" id="UP000887565"/>
    </source>
</evidence>
<dbReference type="WBParaSite" id="nRc.2.0.1.t12629-RA">
    <property type="protein sequence ID" value="nRc.2.0.1.t12629-RA"/>
    <property type="gene ID" value="nRc.2.0.1.g12629"/>
</dbReference>
<reference evidence="2" key="1">
    <citation type="submission" date="2022-11" db="UniProtKB">
        <authorList>
            <consortium name="WormBaseParasite"/>
        </authorList>
    </citation>
    <scope>IDENTIFICATION</scope>
</reference>
<organism evidence="1 2">
    <name type="scientific">Romanomermis culicivorax</name>
    <name type="common">Nematode worm</name>
    <dbReference type="NCBI Taxonomy" id="13658"/>
    <lineage>
        <taxon>Eukaryota</taxon>
        <taxon>Metazoa</taxon>
        <taxon>Ecdysozoa</taxon>
        <taxon>Nematoda</taxon>
        <taxon>Enoplea</taxon>
        <taxon>Dorylaimia</taxon>
        <taxon>Mermithida</taxon>
        <taxon>Mermithoidea</taxon>
        <taxon>Mermithidae</taxon>
        <taxon>Romanomermis</taxon>
    </lineage>
</organism>
<name>A0A915IEM8_ROMCU</name>
<protein>
    <submittedName>
        <fullName evidence="2">Uncharacterized protein</fullName>
    </submittedName>
</protein>